<proteinExistence type="predicted"/>
<comment type="caution">
    <text evidence="1">The sequence shown here is derived from an EMBL/GenBank/DDBJ whole genome shotgun (WGS) entry which is preliminary data.</text>
</comment>
<sequence>MIPVSISELAAILRGGEQEGILALLRAYFDASATDPSKGAVYAVGGFVGREGAWIKAEAEWKEGLRTFQLNEFHLADIIPNLGHEMGGLCILHFSKIVGRSGLRGIGASCDIEHWKNRDTGYANPYHFCFSMALNILREDVSLELGGEPVALVVDDDVKPRDVTEGVFAAYQEDTNGQIFKALAFGNRRTFLPIQCADLAVGALRKEWLEGILSDSKKTLKEFQGAIGS</sequence>
<keyword evidence="2" id="KW-1185">Reference proteome</keyword>
<protein>
    <submittedName>
        <fullName evidence="1">Uncharacterized protein</fullName>
    </submittedName>
</protein>
<name>A0A2T4IPN1_9HYPH</name>
<accession>A0A2T4IPN1</accession>
<dbReference type="AlphaFoldDB" id="A0A2T4IPN1"/>
<organism evidence="1 2">
    <name type="scientific">Mesorhizobium helmanticense</name>
    <dbReference type="NCBI Taxonomy" id="1776423"/>
    <lineage>
        <taxon>Bacteria</taxon>
        <taxon>Pseudomonadati</taxon>
        <taxon>Pseudomonadota</taxon>
        <taxon>Alphaproteobacteria</taxon>
        <taxon>Hyphomicrobiales</taxon>
        <taxon>Phyllobacteriaceae</taxon>
        <taxon>Mesorhizobium</taxon>
    </lineage>
</organism>
<dbReference type="OrthoDB" id="9931899at2"/>
<evidence type="ECO:0000313" key="2">
    <source>
        <dbReference type="Proteomes" id="UP000240259"/>
    </source>
</evidence>
<dbReference type="EMBL" id="PZJX01000047">
    <property type="protein sequence ID" value="PTE07580.1"/>
    <property type="molecule type" value="Genomic_DNA"/>
</dbReference>
<evidence type="ECO:0000313" key="1">
    <source>
        <dbReference type="EMBL" id="PTE07580.1"/>
    </source>
</evidence>
<dbReference type="RefSeq" id="WP_107651922.1">
    <property type="nucleotide sequence ID" value="NZ_PZJX01000047.1"/>
</dbReference>
<gene>
    <name evidence="1" type="ORF">C9427_26055</name>
</gene>
<dbReference type="Proteomes" id="UP000240259">
    <property type="component" value="Unassembled WGS sequence"/>
</dbReference>
<reference evidence="1 2" key="1">
    <citation type="submission" date="2018-03" db="EMBL/GenBank/DDBJ databases">
        <title>Genome sequence of the symbiotic type strain Mesorhizobium helmanticense CSLC115NT isolated from Lotus corniculatus nodules.</title>
        <authorList>
            <person name="Sannazzaro A.I."/>
            <person name="Torres Tejerizo G.A."/>
            <person name="Dip D."/>
            <person name="Caballero M."/>
            <person name="Pistorio M."/>
            <person name="Estrella M.J."/>
        </authorList>
    </citation>
    <scope>NUCLEOTIDE SEQUENCE [LARGE SCALE GENOMIC DNA]</scope>
    <source>
        <strain evidence="1 2">CSLC115N</strain>
    </source>
</reference>